<evidence type="ECO:0000256" key="5">
    <source>
        <dbReference type="ARBA" id="ARBA00022898"/>
    </source>
</evidence>
<evidence type="ECO:0000256" key="3">
    <source>
        <dbReference type="ARBA" id="ARBA00012239"/>
    </source>
</evidence>
<protein>
    <recommendedName>
        <fullName evidence="3">cysteine desulfurase</fullName>
        <ecNumber evidence="3">2.8.1.7</ecNumber>
    </recommendedName>
</protein>
<keyword evidence="9" id="KW-1185">Reference proteome</keyword>
<dbReference type="AlphaFoldDB" id="A0AAW4WUZ4"/>
<name>A0AAW4WUZ4_9FIRM</name>
<dbReference type="Pfam" id="PF00266">
    <property type="entry name" value="Aminotran_5"/>
    <property type="match status" value="1"/>
</dbReference>
<gene>
    <name evidence="8" type="ORF">LJ207_03330</name>
</gene>
<dbReference type="InterPro" id="IPR015422">
    <property type="entry name" value="PyrdxlP-dep_Trfase_small"/>
</dbReference>
<evidence type="ECO:0000313" key="9">
    <source>
        <dbReference type="Proteomes" id="UP001199296"/>
    </source>
</evidence>
<evidence type="ECO:0000256" key="2">
    <source>
        <dbReference type="ARBA" id="ARBA00010447"/>
    </source>
</evidence>
<keyword evidence="4" id="KW-0808">Transferase</keyword>
<dbReference type="PANTHER" id="PTHR43586">
    <property type="entry name" value="CYSTEINE DESULFURASE"/>
    <property type="match status" value="1"/>
</dbReference>
<dbReference type="InterPro" id="IPR000192">
    <property type="entry name" value="Aminotrans_V_dom"/>
</dbReference>
<dbReference type="Proteomes" id="UP001199296">
    <property type="component" value="Unassembled WGS sequence"/>
</dbReference>
<organism evidence="8 9">
    <name type="scientific">Halanaerobium polyolivorans</name>
    <dbReference type="NCBI Taxonomy" id="2886943"/>
    <lineage>
        <taxon>Bacteria</taxon>
        <taxon>Bacillati</taxon>
        <taxon>Bacillota</taxon>
        <taxon>Clostridia</taxon>
        <taxon>Halanaerobiales</taxon>
        <taxon>Halanaerobiaceae</taxon>
        <taxon>Halanaerobium</taxon>
    </lineage>
</organism>
<evidence type="ECO:0000313" key="8">
    <source>
        <dbReference type="EMBL" id="MCC3144350.1"/>
    </source>
</evidence>
<evidence type="ECO:0000259" key="7">
    <source>
        <dbReference type="Pfam" id="PF00266"/>
    </source>
</evidence>
<comment type="caution">
    <text evidence="8">The sequence shown here is derived from an EMBL/GenBank/DDBJ whole genome shotgun (WGS) entry which is preliminary data.</text>
</comment>
<dbReference type="RefSeq" id="WP_229344069.1">
    <property type="nucleotide sequence ID" value="NZ_JAJFAT010000003.1"/>
</dbReference>
<dbReference type="CDD" id="cd06453">
    <property type="entry name" value="SufS_like"/>
    <property type="match status" value="1"/>
</dbReference>
<sequence length="413" mass="46293">MISKLELENKYKSDFPILQQKVNGKDLVYLDNAATTQKPQAVIDAVNDYNKNINANPHRGAHILSVRATEAYTQAREKVKNFINAEFSQEIIFTRNTTESINLLAYSLGELLDEGDEIVLSIMEHHSNIIPWQQLAKRKNLKLKYLYPDQDYRIPFAELKEKITKRTKIFSISQMSNVTGVINPVKEMAEYAHQQGAYVVIDGAQGAPHIKTDVQAIDADFYAFSAHKMLGPMGIGVLYGKKALLEKIPPFLTGGGMIEYVHEQSSTFAPLPEKFEAGTPNAEGAVGLAAAIDYLENIGLAEIEKHERELTEYALEKMRKLDYIELAGPDNLKDRGGIISFNLKGIHSHDLASISDTEGIALRSGHHCAQPLMKYLNLNSTGRISFYFYNSKEEIDKFLESLQKAREVFGYGS</sequence>
<dbReference type="NCBIfam" id="TIGR01979">
    <property type="entry name" value="sufS"/>
    <property type="match status" value="1"/>
</dbReference>
<comment type="similarity">
    <text evidence="2">Belongs to the class-V pyridoxal-phosphate-dependent aminotransferase family. Csd subfamily.</text>
</comment>
<dbReference type="InterPro" id="IPR015421">
    <property type="entry name" value="PyrdxlP-dep_Trfase_major"/>
</dbReference>
<dbReference type="InterPro" id="IPR015424">
    <property type="entry name" value="PyrdxlP-dep_Trfase"/>
</dbReference>
<evidence type="ECO:0000256" key="4">
    <source>
        <dbReference type="ARBA" id="ARBA00022679"/>
    </source>
</evidence>
<dbReference type="GO" id="GO:0030170">
    <property type="term" value="F:pyridoxal phosphate binding"/>
    <property type="evidence" value="ECO:0007669"/>
    <property type="project" value="InterPro"/>
</dbReference>
<keyword evidence="5" id="KW-0663">Pyridoxal phosphate</keyword>
<dbReference type="InterPro" id="IPR010970">
    <property type="entry name" value="Cys_dSase_SufS"/>
</dbReference>
<dbReference type="GO" id="GO:0031071">
    <property type="term" value="F:cysteine desulfurase activity"/>
    <property type="evidence" value="ECO:0007669"/>
    <property type="project" value="UniProtKB-EC"/>
</dbReference>
<dbReference type="EC" id="2.8.1.7" evidence="3"/>
<proteinExistence type="inferred from homology"/>
<dbReference type="PANTHER" id="PTHR43586:SF8">
    <property type="entry name" value="CYSTEINE DESULFURASE 1, CHLOROPLASTIC"/>
    <property type="match status" value="1"/>
</dbReference>
<evidence type="ECO:0000256" key="1">
    <source>
        <dbReference type="ARBA" id="ARBA00001933"/>
    </source>
</evidence>
<dbReference type="GO" id="GO:0006534">
    <property type="term" value="P:cysteine metabolic process"/>
    <property type="evidence" value="ECO:0007669"/>
    <property type="project" value="InterPro"/>
</dbReference>
<evidence type="ECO:0000256" key="6">
    <source>
        <dbReference type="ARBA" id="ARBA00050776"/>
    </source>
</evidence>
<dbReference type="InterPro" id="IPR016454">
    <property type="entry name" value="Cysteine_dSase"/>
</dbReference>
<dbReference type="EMBL" id="JAJFAT010000003">
    <property type="protein sequence ID" value="MCC3144350.1"/>
    <property type="molecule type" value="Genomic_DNA"/>
</dbReference>
<comment type="cofactor">
    <cofactor evidence="1">
        <name>pyridoxal 5'-phosphate</name>
        <dbReference type="ChEBI" id="CHEBI:597326"/>
    </cofactor>
</comment>
<dbReference type="SUPFAM" id="SSF53383">
    <property type="entry name" value="PLP-dependent transferases"/>
    <property type="match status" value="1"/>
</dbReference>
<dbReference type="PIRSF" id="PIRSF005572">
    <property type="entry name" value="NifS"/>
    <property type="match status" value="1"/>
</dbReference>
<dbReference type="Gene3D" id="3.40.640.10">
    <property type="entry name" value="Type I PLP-dependent aspartate aminotransferase-like (Major domain)"/>
    <property type="match status" value="1"/>
</dbReference>
<feature type="domain" description="Aminotransferase class V" evidence="7">
    <location>
        <begin position="28"/>
        <end position="398"/>
    </location>
</feature>
<dbReference type="Gene3D" id="3.90.1150.10">
    <property type="entry name" value="Aspartate Aminotransferase, domain 1"/>
    <property type="match status" value="1"/>
</dbReference>
<comment type="catalytic activity">
    <reaction evidence="6">
        <text>(sulfur carrier)-H + L-cysteine = (sulfur carrier)-SH + L-alanine</text>
        <dbReference type="Rhea" id="RHEA:43892"/>
        <dbReference type="Rhea" id="RHEA-COMP:14737"/>
        <dbReference type="Rhea" id="RHEA-COMP:14739"/>
        <dbReference type="ChEBI" id="CHEBI:29917"/>
        <dbReference type="ChEBI" id="CHEBI:35235"/>
        <dbReference type="ChEBI" id="CHEBI:57972"/>
        <dbReference type="ChEBI" id="CHEBI:64428"/>
        <dbReference type="EC" id="2.8.1.7"/>
    </reaction>
</comment>
<accession>A0AAW4WUZ4</accession>
<reference evidence="8 9" key="1">
    <citation type="submission" date="2021-10" db="EMBL/GenBank/DDBJ databases">
        <authorList>
            <person name="Grouzdev D.S."/>
            <person name="Pantiukh K.S."/>
            <person name="Krutkina M.S."/>
        </authorList>
    </citation>
    <scope>NUCLEOTIDE SEQUENCE [LARGE SCALE GENOMIC DNA]</scope>
    <source>
        <strain evidence="8 9">Z-7514</strain>
    </source>
</reference>